<dbReference type="Pfam" id="PF07610">
    <property type="entry name" value="DUF1573"/>
    <property type="match status" value="1"/>
</dbReference>
<dbReference type="InterPro" id="IPR011467">
    <property type="entry name" value="DUF1573"/>
</dbReference>
<organism evidence="1 2">
    <name type="scientific">Bacteroides thetaiotaomicron dnLKV9</name>
    <dbReference type="NCBI Taxonomy" id="1235785"/>
    <lineage>
        <taxon>Bacteria</taxon>
        <taxon>Pseudomonadati</taxon>
        <taxon>Bacteroidota</taxon>
        <taxon>Bacteroidia</taxon>
        <taxon>Bacteroidales</taxon>
        <taxon>Bacteroidaceae</taxon>
        <taxon>Bacteroides</taxon>
    </lineage>
</organism>
<evidence type="ECO:0008006" key="3">
    <source>
        <dbReference type="Google" id="ProtNLM"/>
    </source>
</evidence>
<dbReference type="PANTHER" id="PTHR37833">
    <property type="entry name" value="LIPOPROTEIN-RELATED"/>
    <property type="match status" value="1"/>
</dbReference>
<accession>R9HFG9</accession>
<dbReference type="EMBL" id="ASSM01000005">
    <property type="protein sequence ID" value="EOS02803.1"/>
    <property type="molecule type" value="Genomic_DNA"/>
</dbReference>
<dbReference type="HOGENOM" id="CLU_063620_0_0_10"/>
<gene>
    <name evidence="1" type="ORF">C799_00855</name>
</gene>
<comment type="caution">
    <text evidence="1">The sequence shown here is derived from an EMBL/GenBank/DDBJ whole genome shotgun (WGS) entry which is preliminary data.</text>
</comment>
<dbReference type="Gene3D" id="2.60.40.10">
    <property type="entry name" value="Immunoglobulins"/>
    <property type="match status" value="1"/>
</dbReference>
<dbReference type="PATRIC" id="fig|1235785.3.peg.859"/>
<name>R9HFG9_BACT4</name>
<dbReference type="InterPro" id="IPR013783">
    <property type="entry name" value="Ig-like_fold"/>
</dbReference>
<dbReference type="PROSITE" id="PS51257">
    <property type="entry name" value="PROKAR_LIPOPROTEIN"/>
    <property type="match status" value="1"/>
</dbReference>
<dbReference type="Proteomes" id="UP000014207">
    <property type="component" value="Unassembled WGS sequence"/>
</dbReference>
<proteinExistence type="predicted"/>
<reference evidence="1 2" key="1">
    <citation type="submission" date="2013-04" db="EMBL/GenBank/DDBJ databases">
        <title>The Genome Sequence of Bacteroides thetaiotaomicron dnLKV9.</title>
        <authorList>
            <consortium name="The Broad Institute Genomics Platform"/>
            <consortium name="The Broad Institute Genome Sequencing Center for Infectious Disease"/>
            <person name="Earl A."/>
            <person name="Xavier R."/>
            <person name="Kuhn K."/>
            <person name="Stappenbeck T."/>
            <person name="Walker B."/>
            <person name="Young S."/>
            <person name="Zeng Q."/>
            <person name="Gargeya S."/>
            <person name="Fitzgerald M."/>
            <person name="Haas B."/>
            <person name="Abouelleil A."/>
            <person name="Allen A.W."/>
            <person name="Alvarado L."/>
            <person name="Arachchi H.M."/>
            <person name="Berlin A.M."/>
            <person name="Chapman S.B."/>
            <person name="Gainer-Dewar J."/>
            <person name="Goldberg J."/>
            <person name="Griggs A."/>
            <person name="Gujja S."/>
            <person name="Hansen M."/>
            <person name="Howarth C."/>
            <person name="Imamovic A."/>
            <person name="Ireland A."/>
            <person name="Larimer J."/>
            <person name="McCowan C."/>
            <person name="Murphy C."/>
            <person name="Pearson M."/>
            <person name="Poon T.W."/>
            <person name="Priest M."/>
            <person name="Roberts A."/>
            <person name="Saif S."/>
            <person name="Shea T."/>
            <person name="Sisk P."/>
            <person name="Sykes S."/>
            <person name="Wortman J."/>
            <person name="Nusbaum C."/>
            <person name="Birren B."/>
        </authorList>
    </citation>
    <scope>NUCLEOTIDE SEQUENCE [LARGE SCALE GENOMIC DNA]</scope>
    <source>
        <strain evidence="2">dnLKV9</strain>
    </source>
</reference>
<protein>
    <recommendedName>
        <fullName evidence="3">DUF1573 domain-containing protein</fullName>
    </recommendedName>
</protein>
<evidence type="ECO:0000313" key="2">
    <source>
        <dbReference type="Proteomes" id="UP000014207"/>
    </source>
</evidence>
<dbReference type="AlphaFoldDB" id="R9HFG9"/>
<dbReference type="PANTHER" id="PTHR37833:SF1">
    <property type="entry name" value="SIGNAL PEPTIDE PROTEIN"/>
    <property type="match status" value="1"/>
</dbReference>
<sequence>MIMRITSLIIITILLISCKESRQDKIARLVDEWNGKIIRFPDNMCLTSYAKDTVVMKYVRDRYPFTILNYVDTIGCMSCKLQLPRWKDMLEEIDSVYPNRVSCLMVFYPKGKRRFIKHLRDNHFDRFVYIDEMDSLNRMNNFLHEEHFCTFLLDKNDKIVAIGNPILNYNVKKMYLNIISGKTLLSSVGKQSLTIASISKEKIDLGTFSWNDTQEVEIQISNVGENALVVNDVATSCGCILVEYSKEPIQPNKTLSMKIKYKADRPEYFDKTIIISCNVKDTPLQLRISGNAK</sequence>
<evidence type="ECO:0000313" key="1">
    <source>
        <dbReference type="EMBL" id="EOS02803.1"/>
    </source>
</evidence>